<dbReference type="Proteomes" id="UP000571701">
    <property type="component" value="Unassembled WGS sequence"/>
</dbReference>
<proteinExistence type="predicted"/>
<dbReference type="EMBL" id="JACFYF010000001">
    <property type="protein sequence ID" value="MBA5760852.1"/>
    <property type="molecule type" value="Genomic_DNA"/>
</dbReference>
<protein>
    <submittedName>
        <fullName evidence="1">Uncharacterized protein</fullName>
    </submittedName>
</protein>
<evidence type="ECO:0000313" key="2">
    <source>
        <dbReference type="Proteomes" id="UP000571701"/>
    </source>
</evidence>
<reference evidence="1 2" key="1">
    <citation type="submission" date="2020-07" db="EMBL/GenBank/DDBJ databases">
        <title>Vibrio marinisediminis sp. nov., isolated from marine sediment.</title>
        <authorList>
            <person name="Ji X."/>
        </authorList>
    </citation>
    <scope>NUCLEOTIDE SEQUENCE [LARGE SCALE GENOMIC DNA]</scope>
    <source>
        <strain evidence="1 2">404</strain>
    </source>
</reference>
<comment type="caution">
    <text evidence="1">The sequence shown here is derived from an EMBL/GenBank/DDBJ whole genome shotgun (WGS) entry which is preliminary data.</text>
</comment>
<sequence length="176" mass="19902">MDTSDLIIEYSEGDFADAIRVLLPKGEYWQEVDNPELTNTIKGMAVDFKVTHDEIELSLLTEFREQSFGWQLSDYQALLNEIGSVGKVYDDVTAPNLIKVDLFSYDNDKAYAVFEEKRLPHTEFAWIYPLDGNTEFHQNTALIMAPTLSSTLELNATVPLICSTAISWQLEIGEIA</sequence>
<keyword evidence="2" id="KW-1185">Reference proteome</keyword>
<organism evidence="1 2">
    <name type="scientific">Vibrio marinisediminis</name>
    <dbReference type="NCBI Taxonomy" id="2758441"/>
    <lineage>
        <taxon>Bacteria</taxon>
        <taxon>Pseudomonadati</taxon>
        <taxon>Pseudomonadota</taxon>
        <taxon>Gammaproteobacteria</taxon>
        <taxon>Vibrionales</taxon>
        <taxon>Vibrionaceae</taxon>
        <taxon>Vibrio</taxon>
    </lineage>
</organism>
<evidence type="ECO:0000313" key="1">
    <source>
        <dbReference type="EMBL" id="MBA5760852.1"/>
    </source>
</evidence>
<dbReference type="AlphaFoldDB" id="A0A7W2IS79"/>
<accession>A0A7W2IS79</accession>
<dbReference type="RefSeq" id="WP_182105549.1">
    <property type="nucleotide sequence ID" value="NZ_JACFYF010000001.1"/>
</dbReference>
<name>A0A7W2IS79_9VIBR</name>
<gene>
    <name evidence="1" type="ORF">H2O73_00740</name>
</gene>